<evidence type="ECO:0000256" key="5">
    <source>
        <dbReference type="ARBA" id="ARBA00023136"/>
    </source>
</evidence>
<comment type="subcellular location">
    <subcellularLocation>
        <location evidence="1">Cell membrane</location>
        <topology evidence="1">Multi-pass membrane protein</topology>
    </subcellularLocation>
</comment>
<dbReference type="InterPro" id="IPR021050">
    <property type="entry name" value="Cyt_c_oxidase_su4_actinobac"/>
</dbReference>
<gene>
    <name evidence="8" type="ORF">UFOPK2786_01218</name>
</gene>
<evidence type="ECO:0000256" key="4">
    <source>
        <dbReference type="ARBA" id="ARBA00022989"/>
    </source>
</evidence>
<organism evidence="8">
    <name type="scientific">freshwater metagenome</name>
    <dbReference type="NCBI Taxonomy" id="449393"/>
    <lineage>
        <taxon>unclassified sequences</taxon>
        <taxon>metagenomes</taxon>
        <taxon>ecological metagenomes</taxon>
    </lineage>
</organism>
<dbReference type="GO" id="GO:0005886">
    <property type="term" value="C:plasma membrane"/>
    <property type="evidence" value="ECO:0007669"/>
    <property type="project" value="UniProtKB-SubCell"/>
</dbReference>
<feature type="transmembrane region" description="Helical" evidence="7">
    <location>
        <begin position="83"/>
        <end position="116"/>
    </location>
</feature>
<dbReference type="AlphaFoldDB" id="A0A6J6TTS6"/>
<evidence type="ECO:0000313" key="8">
    <source>
        <dbReference type="EMBL" id="CAB4749629.1"/>
    </source>
</evidence>
<dbReference type="Pfam" id="PF12270">
    <property type="entry name" value="Cyt_c_ox_IV"/>
    <property type="match status" value="1"/>
</dbReference>
<keyword evidence="2" id="KW-1003">Cell membrane</keyword>
<evidence type="ECO:0000256" key="2">
    <source>
        <dbReference type="ARBA" id="ARBA00022475"/>
    </source>
</evidence>
<keyword evidence="4 7" id="KW-1133">Transmembrane helix</keyword>
<keyword evidence="5 7" id="KW-0472">Membrane</keyword>
<protein>
    <submittedName>
        <fullName evidence="8">Unannotated protein</fullName>
    </submittedName>
</protein>
<evidence type="ECO:0000256" key="1">
    <source>
        <dbReference type="ARBA" id="ARBA00004651"/>
    </source>
</evidence>
<comment type="catalytic activity">
    <reaction evidence="6">
        <text>4 Fe(II)-[cytochrome c] + O2 + 8 H(+)(in) = 4 Fe(III)-[cytochrome c] + 2 H2O + 4 H(+)(out)</text>
        <dbReference type="Rhea" id="RHEA:11436"/>
        <dbReference type="Rhea" id="RHEA-COMP:10350"/>
        <dbReference type="Rhea" id="RHEA-COMP:14399"/>
        <dbReference type="ChEBI" id="CHEBI:15377"/>
        <dbReference type="ChEBI" id="CHEBI:15378"/>
        <dbReference type="ChEBI" id="CHEBI:15379"/>
        <dbReference type="ChEBI" id="CHEBI:29033"/>
        <dbReference type="ChEBI" id="CHEBI:29034"/>
        <dbReference type="EC" id="7.1.1.9"/>
    </reaction>
</comment>
<dbReference type="PIRSF" id="PIRSF017385">
    <property type="entry name" value="CtaF"/>
    <property type="match status" value="1"/>
</dbReference>
<keyword evidence="3 7" id="KW-0812">Transmembrane</keyword>
<evidence type="ECO:0000256" key="7">
    <source>
        <dbReference type="SAM" id="Phobius"/>
    </source>
</evidence>
<evidence type="ECO:0000256" key="3">
    <source>
        <dbReference type="ARBA" id="ARBA00022692"/>
    </source>
</evidence>
<name>A0A6J6TTS6_9ZZZZ</name>
<feature type="transmembrane region" description="Helical" evidence="7">
    <location>
        <begin position="6"/>
        <end position="25"/>
    </location>
</feature>
<evidence type="ECO:0000256" key="6">
    <source>
        <dbReference type="ARBA" id="ARBA00047816"/>
    </source>
</evidence>
<sequence length="131" mass="14875">MKIEGLLFAMGAVFYAVIAGIYWYFSRDQIGTTALALTGALAFLVAFYALYTSKRVYPRPEDRLDAEVDEADPEYGFFSPHSWWPLVLGFSTMVIVFGLIFAVWLIVLGVFVLFVALIGWMFEYYRGAFAH</sequence>
<proteinExistence type="predicted"/>
<feature type="transmembrane region" description="Helical" evidence="7">
    <location>
        <begin position="32"/>
        <end position="51"/>
    </location>
</feature>
<dbReference type="EMBL" id="CAEZYW010000195">
    <property type="protein sequence ID" value="CAB4749629.1"/>
    <property type="molecule type" value="Genomic_DNA"/>
</dbReference>
<accession>A0A6J6TTS6</accession>
<reference evidence="8" key="1">
    <citation type="submission" date="2020-05" db="EMBL/GenBank/DDBJ databases">
        <authorList>
            <person name="Chiriac C."/>
            <person name="Salcher M."/>
            <person name="Ghai R."/>
            <person name="Kavagutti S V."/>
        </authorList>
    </citation>
    <scope>NUCLEOTIDE SEQUENCE</scope>
</reference>
<dbReference type="GO" id="GO:0022900">
    <property type="term" value="P:electron transport chain"/>
    <property type="evidence" value="ECO:0007669"/>
    <property type="project" value="InterPro"/>
</dbReference>
<dbReference type="GO" id="GO:0004129">
    <property type="term" value="F:cytochrome-c oxidase activity"/>
    <property type="evidence" value="ECO:0007669"/>
    <property type="project" value="UniProtKB-EC"/>
</dbReference>